<gene>
    <name evidence="6" type="ORF">BAR24066_02234</name>
</gene>
<dbReference type="PANTHER" id="PTHR43585">
    <property type="entry name" value="FUMIPYRROLE BIOSYNTHESIS PROTEIN C"/>
    <property type="match status" value="1"/>
</dbReference>
<evidence type="ECO:0000256" key="4">
    <source>
        <dbReference type="PROSITE-ProRule" id="PRU00409"/>
    </source>
</evidence>
<dbReference type="SUPFAM" id="SSF56059">
    <property type="entry name" value="Glutathione synthetase ATP-binding domain-like"/>
    <property type="match status" value="1"/>
</dbReference>
<dbReference type="GO" id="GO:0016874">
    <property type="term" value="F:ligase activity"/>
    <property type="evidence" value="ECO:0007669"/>
    <property type="project" value="UniProtKB-KW"/>
</dbReference>
<evidence type="ECO:0000256" key="1">
    <source>
        <dbReference type="ARBA" id="ARBA00022598"/>
    </source>
</evidence>
<evidence type="ECO:0000313" key="7">
    <source>
        <dbReference type="Proteomes" id="UP000494172"/>
    </source>
</evidence>
<protein>
    <submittedName>
        <fullName evidence="6">Carboxylate--amine ligase</fullName>
    </submittedName>
</protein>
<keyword evidence="1 6" id="KW-0436">Ligase</keyword>
<dbReference type="Pfam" id="PF13535">
    <property type="entry name" value="ATP-grasp_4"/>
    <property type="match status" value="1"/>
</dbReference>
<name>A0A9Q9SGU5_9BURK</name>
<keyword evidence="3 4" id="KW-0067">ATP-binding</keyword>
<dbReference type="InterPro" id="IPR011761">
    <property type="entry name" value="ATP-grasp"/>
</dbReference>
<dbReference type="RefSeq" id="WP_174992359.1">
    <property type="nucleotide sequence ID" value="NZ_CABVPX010000007.1"/>
</dbReference>
<feature type="domain" description="ATP-grasp" evidence="5">
    <location>
        <begin position="114"/>
        <end position="310"/>
    </location>
</feature>
<evidence type="ECO:0000313" key="6">
    <source>
        <dbReference type="EMBL" id="VWB49246.1"/>
    </source>
</evidence>
<dbReference type="EMBL" id="CABVPX010000007">
    <property type="protein sequence ID" value="VWB49246.1"/>
    <property type="molecule type" value="Genomic_DNA"/>
</dbReference>
<reference evidence="6 7" key="1">
    <citation type="submission" date="2019-09" db="EMBL/GenBank/DDBJ databases">
        <authorList>
            <person name="Depoorter E."/>
        </authorList>
    </citation>
    <scope>NUCLEOTIDE SEQUENCE [LARGE SCALE GENOMIC DNA]</scope>
    <source>
        <strain evidence="6">LMG 24066</strain>
    </source>
</reference>
<comment type="caution">
    <text evidence="6">The sequence shown here is derived from an EMBL/GenBank/DDBJ whole genome shotgun (WGS) entry which is preliminary data.</text>
</comment>
<organism evidence="6 7">
    <name type="scientific">Burkholderia arboris</name>
    <dbReference type="NCBI Taxonomy" id="488730"/>
    <lineage>
        <taxon>Bacteria</taxon>
        <taxon>Pseudomonadati</taxon>
        <taxon>Pseudomonadota</taxon>
        <taxon>Betaproteobacteria</taxon>
        <taxon>Burkholderiales</taxon>
        <taxon>Burkholderiaceae</taxon>
        <taxon>Burkholderia</taxon>
        <taxon>Burkholderia cepacia complex</taxon>
    </lineage>
</organism>
<dbReference type="GO" id="GO:0046872">
    <property type="term" value="F:metal ion binding"/>
    <property type="evidence" value="ECO:0007669"/>
    <property type="project" value="InterPro"/>
</dbReference>
<evidence type="ECO:0000259" key="5">
    <source>
        <dbReference type="PROSITE" id="PS50975"/>
    </source>
</evidence>
<dbReference type="PANTHER" id="PTHR43585:SF2">
    <property type="entry name" value="ATP-GRASP ENZYME FSQD"/>
    <property type="match status" value="1"/>
</dbReference>
<dbReference type="PROSITE" id="PS50975">
    <property type="entry name" value="ATP_GRASP"/>
    <property type="match status" value="1"/>
</dbReference>
<evidence type="ECO:0000256" key="3">
    <source>
        <dbReference type="ARBA" id="ARBA00022840"/>
    </source>
</evidence>
<dbReference type="AlphaFoldDB" id="A0A9Q9SGU5"/>
<dbReference type="SMART" id="SM01209">
    <property type="entry name" value="GARS_A"/>
    <property type="match status" value="1"/>
</dbReference>
<accession>A0A9Q9SGU5</accession>
<sequence>MKRLIVIGARATGSSVALVRAALARQVAVTVITAPGHRLDGVFPGSVETVNLEPDAGRLAGWLRTRFPDEIDTLRVTTAHDTYARTAAWVADALGLPGPDARHVAHAVSKSNQKALLATHGIPAAQFVAGTLAAPAALAAAATPLRFPVVVKPSEGSASDGVRRCEDIAEVRTQLDALVAAQADAPSLATERVVIEEFLEGSEYCVEYFDGRYVGALRKLKRHGAGFLERGYTSELDLDADTLRALIDVGTRATAAAGLTWGPVHLDCIVHDGVPHVIELNPRIAGSFICDIVRDGYGFNVVEALLDKLDGRTVAIPELFEPHAYARAEFLLDSDPGAWRFAQAGEIDDGAVRISYGPQVLPDRERRAFLYVRVALPAAHGSVEHAGTSAGRGDVLQPTLAAAPSPVPEPSTGKVR</sequence>
<dbReference type="Gene3D" id="3.30.470.20">
    <property type="entry name" value="ATP-grasp fold, B domain"/>
    <property type="match status" value="1"/>
</dbReference>
<keyword evidence="2 4" id="KW-0547">Nucleotide-binding</keyword>
<dbReference type="Proteomes" id="UP000494172">
    <property type="component" value="Unassembled WGS sequence"/>
</dbReference>
<evidence type="ECO:0000256" key="2">
    <source>
        <dbReference type="ARBA" id="ARBA00022741"/>
    </source>
</evidence>
<dbReference type="GO" id="GO:0005524">
    <property type="term" value="F:ATP binding"/>
    <property type="evidence" value="ECO:0007669"/>
    <property type="project" value="UniProtKB-UniRule"/>
</dbReference>
<dbReference type="InterPro" id="IPR052032">
    <property type="entry name" value="ATP-dep_AA_Ligase"/>
</dbReference>
<proteinExistence type="predicted"/>